<gene>
    <name evidence="6" type="ORF">FRZ44_08680</name>
</gene>
<dbReference type="PROSITE" id="PS00070">
    <property type="entry name" value="ALDEHYDE_DEHYDR_CYS"/>
    <property type="match status" value="1"/>
</dbReference>
<organism evidence="6 7">
    <name type="scientific">Hypericibacter terrae</name>
    <dbReference type="NCBI Taxonomy" id="2602015"/>
    <lineage>
        <taxon>Bacteria</taxon>
        <taxon>Pseudomonadati</taxon>
        <taxon>Pseudomonadota</taxon>
        <taxon>Alphaproteobacteria</taxon>
        <taxon>Rhodospirillales</taxon>
        <taxon>Dongiaceae</taxon>
        <taxon>Hypericibacter</taxon>
    </lineage>
</organism>
<feature type="active site" evidence="3">
    <location>
        <position position="250"/>
    </location>
</feature>
<protein>
    <submittedName>
        <fullName evidence="6">Aldehyde dehydrogenase</fullName>
    </submittedName>
</protein>
<dbReference type="InterPro" id="IPR016163">
    <property type="entry name" value="Ald_DH_C"/>
</dbReference>
<dbReference type="KEGG" id="htq:FRZ44_08680"/>
<evidence type="ECO:0000313" key="6">
    <source>
        <dbReference type="EMBL" id="QEX15581.1"/>
    </source>
</evidence>
<dbReference type="FunFam" id="3.40.605.10:FF:000007">
    <property type="entry name" value="NAD/NADP-dependent betaine aldehyde dehydrogenase"/>
    <property type="match status" value="1"/>
</dbReference>
<evidence type="ECO:0000256" key="1">
    <source>
        <dbReference type="ARBA" id="ARBA00009986"/>
    </source>
</evidence>
<dbReference type="PANTHER" id="PTHR11699">
    <property type="entry name" value="ALDEHYDE DEHYDROGENASE-RELATED"/>
    <property type="match status" value="1"/>
</dbReference>
<proteinExistence type="inferred from homology"/>
<evidence type="ECO:0000256" key="4">
    <source>
        <dbReference type="RuleBase" id="RU003345"/>
    </source>
</evidence>
<dbReference type="InterPro" id="IPR029510">
    <property type="entry name" value="Ald_DH_CS_GLU"/>
</dbReference>
<dbReference type="InterPro" id="IPR016161">
    <property type="entry name" value="Ald_DH/histidinol_DH"/>
</dbReference>
<dbReference type="AlphaFoldDB" id="A0A5J6MEK1"/>
<dbReference type="Gene3D" id="3.40.309.10">
    <property type="entry name" value="Aldehyde Dehydrogenase, Chain A, domain 2"/>
    <property type="match status" value="1"/>
</dbReference>
<sequence length="481" mass="50630">MESARGVFIDNCWRPSASGRTVDVYAPAEGIAYAQIAAGNAADIDAAIAAARKAHETGAWGRLSAAERGRVLSKMGLIVLDHAEELALIEARDTGKPMKQARADVQACARYFEFYGGAADKFHGETIPFLNGYFVATEHEPHGVTGHIIPWNYPVQMFARTLAPALAVGNATVLKPAEDACLASLRLAELSVEAGFPEGAINIVPGLGTEAGAALVAHRGIDFVAFTGSPEVGVLVQTAAARNHIGCTLELGGKSPQLVFADVDLEAALPSLVNAIVQNAGQTCSAGSRLLVERSGYDRIVAAVIDRFSSLRAGTPAMDLDLGPLINPRQKKRVEAFCANAASDGIPLLAEGRIAEGVPKEGYFVTPKLFGPVARANTLAREEVFGPILAAIPFEDEGDAIALANSTDFALIAGIWTQNTKRATRVARKVKAGQVYINAYGAGGGIELPFGGMKKSGHGREKGMAALHELTTLKTLIMKHD</sequence>
<dbReference type="Pfam" id="PF00171">
    <property type="entry name" value="Aldedh"/>
    <property type="match status" value="1"/>
</dbReference>
<dbReference type="Proteomes" id="UP000326202">
    <property type="component" value="Chromosome"/>
</dbReference>
<dbReference type="GO" id="GO:0016620">
    <property type="term" value="F:oxidoreductase activity, acting on the aldehyde or oxo group of donors, NAD or NADP as acceptor"/>
    <property type="evidence" value="ECO:0007669"/>
    <property type="project" value="InterPro"/>
</dbReference>
<keyword evidence="7" id="KW-1185">Reference proteome</keyword>
<evidence type="ECO:0000313" key="7">
    <source>
        <dbReference type="Proteomes" id="UP000326202"/>
    </source>
</evidence>
<evidence type="ECO:0000259" key="5">
    <source>
        <dbReference type="Pfam" id="PF00171"/>
    </source>
</evidence>
<dbReference type="EMBL" id="CP042906">
    <property type="protein sequence ID" value="QEX15581.1"/>
    <property type="molecule type" value="Genomic_DNA"/>
</dbReference>
<reference evidence="6 7" key="1">
    <citation type="submission" date="2019-08" db="EMBL/GenBank/DDBJ databases">
        <title>Hyperibacter terrae gen. nov., sp. nov. and Hyperibacter viscosus sp. nov., two new members in the family Rhodospirillaceae isolated from the rhizosphere of Hypericum perforatum.</title>
        <authorList>
            <person name="Noviana Z."/>
        </authorList>
    </citation>
    <scope>NUCLEOTIDE SEQUENCE [LARGE SCALE GENOMIC DNA]</scope>
    <source>
        <strain evidence="6 7">R5913</strain>
    </source>
</reference>
<dbReference type="CDD" id="cd07109">
    <property type="entry name" value="ALDH_AAS00426"/>
    <property type="match status" value="1"/>
</dbReference>
<dbReference type="PROSITE" id="PS00687">
    <property type="entry name" value="ALDEHYDE_DEHYDR_GLU"/>
    <property type="match status" value="1"/>
</dbReference>
<comment type="similarity">
    <text evidence="1 4">Belongs to the aldehyde dehydrogenase family.</text>
</comment>
<dbReference type="Gene3D" id="3.40.605.10">
    <property type="entry name" value="Aldehyde Dehydrogenase, Chain A, domain 1"/>
    <property type="match status" value="1"/>
</dbReference>
<dbReference type="InterPro" id="IPR016162">
    <property type="entry name" value="Ald_DH_N"/>
</dbReference>
<accession>A0A5J6MEK1</accession>
<dbReference type="InterPro" id="IPR016160">
    <property type="entry name" value="Ald_DH_CS_CYS"/>
</dbReference>
<evidence type="ECO:0000256" key="2">
    <source>
        <dbReference type="ARBA" id="ARBA00023002"/>
    </source>
</evidence>
<name>A0A5J6MEK1_9PROT</name>
<feature type="domain" description="Aldehyde dehydrogenase" evidence="5">
    <location>
        <begin position="13"/>
        <end position="475"/>
    </location>
</feature>
<keyword evidence="2 4" id="KW-0560">Oxidoreductase</keyword>
<dbReference type="InterPro" id="IPR015590">
    <property type="entry name" value="Aldehyde_DH_dom"/>
</dbReference>
<dbReference type="SUPFAM" id="SSF53720">
    <property type="entry name" value="ALDH-like"/>
    <property type="match status" value="1"/>
</dbReference>
<evidence type="ECO:0000256" key="3">
    <source>
        <dbReference type="PROSITE-ProRule" id="PRU10007"/>
    </source>
</evidence>